<sequence length="278" mass="31368">MGKPKLKSTMKALHNAIFGFKPPGSKTTTWVCVQQAKTESFREVYKSFNSMYYSASTTSSDLCSLNEETDPQESGHTLSTQPSGEESFSTSSTSSSTTEWTDSQPTEVVLKGFISSRRFFFSPCTTKSIMEEAHVPVEEESDLGLQEPAIPRDCCVETEERAECVTTMTMEIDFCKKSMMMAMASNNPYMDFRVSMEEMVEAHGLREWSRLQELLHCYLRLNDQTIHKTIFLAFVDLIMNLLNEEPNKVSNSSITISSNVNKERCFPVSLPIPLCLDL</sequence>
<dbReference type="InterPro" id="IPR006458">
    <property type="entry name" value="Ovate_C"/>
</dbReference>
<evidence type="ECO:0000256" key="6">
    <source>
        <dbReference type="RuleBase" id="RU367028"/>
    </source>
</evidence>
<dbReference type="PANTHER" id="PTHR33057">
    <property type="entry name" value="TRANSCRIPTION REPRESSOR OFP7-RELATED"/>
    <property type="match status" value="1"/>
</dbReference>
<proteinExistence type="predicted"/>
<evidence type="ECO:0000313" key="10">
    <source>
        <dbReference type="Proteomes" id="UP000283530"/>
    </source>
</evidence>
<evidence type="ECO:0000256" key="3">
    <source>
        <dbReference type="ARBA" id="ARBA00023015"/>
    </source>
</evidence>
<comment type="caution">
    <text evidence="9">The sequence shown here is derived from an EMBL/GenBank/DDBJ whole genome shotgun (WGS) entry which is preliminary data.</text>
</comment>
<dbReference type="GO" id="GO:0045892">
    <property type="term" value="P:negative regulation of DNA-templated transcription"/>
    <property type="evidence" value="ECO:0007669"/>
    <property type="project" value="UniProtKB-UniRule"/>
</dbReference>
<evidence type="ECO:0000256" key="2">
    <source>
        <dbReference type="ARBA" id="ARBA00022491"/>
    </source>
</evidence>
<name>A0A443PFF0_9MAGN</name>
<feature type="compositionally biased region" description="Polar residues" evidence="7">
    <location>
        <begin position="72"/>
        <end position="82"/>
    </location>
</feature>
<dbReference type="PANTHER" id="PTHR33057:SF218">
    <property type="entry name" value="TRANSCRIPTION REPRESSOR"/>
    <property type="match status" value="1"/>
</dbReference>
<evidence type="ECO:0000256" key="1">
    <source>
        <dbReference type="ARBA" id="ARBA00004123"/>
    </source>
</evidence>
<accession>A0A443PFF0</accession>
<reference evidence="9 10" key="1">
    <citation type="journal article" date="2019" name="Nat. Plants">
        <title>Stout camphor tree genome fills gaps in understanding of flowering plant genome evolution.</title>
        <authorList>
            <person name="Chaw S.M."/>
            <person name="Liu Y.C."/>
            <person name="Wu Y.W."/>
            <person name="Wang H.Y."/>
            <person name="Lin C.I."/>
            <person name="Wu C.S."/>
            <person name="Ke H.M."/>
            <person name="Chang L.Y."/>
            <person name="Hsu C.Y."/>
            <person name="Yang H.T."/>
            <person name="Sudianto E."/>
            <person name="Hsu M.H."/>
            <person name="Wu K.P."/>
            <person name="Wang L.N."/>
            <person name="Leebens-Mack J.H."/>
            <person name="Tsai I.J."/>
        </authorList>
    </citation>
    <scope>NUCLEOTIDE SEQUENCE [LARGE SCALE GENOMIC DNA]</scope>
    <source>
        <strain evidence="10">cv. Chaw 1501</strain>
        <tissue evidence="9">Young leaves</tissue>
    </source>
</reference>
<keyword evidence="2 6" id="KW-0678">Repressor</keyword>
<keyword evidence="3 6" id="KW-0805">Transcription regulation</keyword>
<evidence type="ECO:0000259" key="8">
    <source>
        <dbReference type="PROSITE" id="PS51754"/>
    </source>
</evidence>
<gene>
    <name evidence="9" type="ORF">CKAN_01854600</name>
</gene>
<dbReference type="GO" id="GO:0005634">
    <property type="term" value="C:nucleus"/>
    <property type="evidence" value="ECO:0007669"/>
    <property type="project" value="UniProtKB-SubCell"/>
</dbReference>
<comment type="subcellular location">
    <subcellularLocation>
        <location evidence="1 6">Nucleus</location>
    </subcellularLocation>
</comment>
<keyword evidence="4 6" id="KW-0804">Transcription</keyword>
<dbReference type="InterPro" id="IPR038933">
    <property type="entry name" value="Ovate"/>
</dbReference>
<feature type="region of interest" description="Disordered" evidence="7">
    <location>
        <begin position="63"/>
        <end position="103"/>
    </location>
</feature>
<feature type="compositionally biased region" description="Low complexity" evidence="7">
    <location>
        <begin position="83"/>
        <end position="103"/>
    </location>
</feature>
<dbReference type="EMBL" id="QPKB01000007">
    <property type="protein sequence ID" value="RWR89489.1"/>
    <property type="molecule type" value="Genomic_DNA"/>
</dbReference>
<dbReference type="AlphaFoldDB" id="A0A443PFF0"/>
<keyword evidence="10" id="KW-1185">Reference proteome</keyword>
<feature type="domain" description="OVATE" evidence="8">
    <location>
        <begin position="181"/>
        <end position="240"/>
    </location>
</feature>
<dbReference type="OrthoDB" id="689823at2759"/>
<evidence type="ECO:0000256" key="5">
    <source>
        <dbReference type="ARBA" id="ARBA00023242"/>
    </source>
</evidence>
<evidence type="ECO:0000256" key="4">
    <source>
        <dbReference type="ARBA" id="ARBA00023163"/>
    </source>
</evidence>
<dbReference type="Proteomes" id="UP000283530">
    <property type="component" value="Unassembled WGS sequence"/>
</dbReference>
<dbReference type="PROSITE" id="PS51754">
    <property type="entry name" value="OVATE"/>
    <property type="match status" value="1"/>
</dbReference>
<dbReference type="NCBIfam" id="TIGR01568">
    <property type="entry name" value="A_thal_3678"/>
    <property type="match status" value="1"/>
</dbReference>
<evidence type="ECO:0000313" key="9">
    <source>
        <dbReference type="EMBL" id="RWR89489.1"/>
    </source>
</evidence>
<keyword evidence="5 6" id="KW-0539">Nucleus</keyword>
<organism evidence="9 10">
    <name type="scientific">Cinnamomum micranthum f. kanehirae</name>
    <dbReference type="NCBI Taxonomy" id="337451"/>
    <lineage>
        <taxon>Eukaryota</taxon>
        <taxon>Viridiplantae</taxon>
        <taxon>Streptophyta</taxon>
        <taxon>Embryophyta</taxon>
        <taxon>Tracheophyta</taxon>
        <taxon>Spermatophyta</taxon>
        <taxon>Magnoliopsida</taxon>
        <taxon>Magnoliidae</taxon>
        <taxon>Laurales</taxon>
        <taxon>Lauraceae</taxon>
        <taxon>Cinnamomum</taxon>
    </lineage>
</organism>
<evidence type="ECO:0000256" key="7">
    <source>
        <dbReference type="SAM" id="MobiDB-lite"/>
    </source>
</evidence>
<comment type="function">
    <text evidence="6">Transcriptional repressor that regulates multiple aspects of plant growth and development.</text>
</comment>
<dbReference type="Pfam" id="PF04844">
    <property type="entry name" value="Ovate"/>
    <property type="match status" value="1"/>
</dbReference>
<protein>
    <recommendedName>
        <fullName evidence="6">Transcription repressor</fullName>
    </recommendedName>
    <alternativeName>
        <fullName evidence="6">Ovate family protein</fullName>
    </alternativeName>
</protein>